<evidence type="ECO:0000256" key="1">
    <source>
        <dbReference type="ARBA" id="ARBA00022630"/>
    </source>
</evidence>
<comment type="similarity">
    <text evidence="6">Belongs to the class-II pyridine nucleotide-disulfide oxidoreductase family.</text>
</comment>
<evidence type="ECO:0000256" key="4">
    <source>
        <dbReference type="ARBA" id="ARBA00023157"/>
    </source>
</evidence>
<dbReference type="EMBL" id="CP051151">
    <property type="protein sequence ID" value="QLY39484.1"/>
    <property type="molecule type" value="Genomic_DNA"/>
</dbReference>
<dbReference type="InterPro" id="IPR008255">
    <property type="entry name" value="Pyr_nucl-diS_OxRdtase_2_AS"/>
</dbReference>
<keyword evidence="5 6" id="KW-0676">Redox-active center</keyword>
<dbReference type="Proteomes" id="UP000512167">
    <property type="component" value="Chromosome"/>
</dbReference>
<feature type="domain" description="FAD/NAD(P)-binding" evidence="8">
    <location>
        <begin position="6"/>
        <end position="291"/>
    </location>
</feature>
<dbReference type="PRINTS" id="PR00469">
    <property type="entry name" value="PNDRDTASEII"/>
</dbReference>
<evidence type="ECO:0000313" key="10">
    <source>
        <dbReference type="Proteomes" id="UP000512167"/>
    </source>
</evidence>
<dbReference type="SUPFAM" id="SSF51905">
    <property type="entry name" value="FAD/NAD(P)-binding domain"/>
    <property type="match status" value="1"/>
</dbReference>
<dbReference type="Pfam" id="PF07992">
    <property type="entry name" value="Pyr_redox_2"/>
    <property type="match status" value="1"/>
</dbReference>
<dbReference type="EC" id="1.8.1.9" evidence="6"/>
<evidence type="ECO:0000256" key="7">
    <source>
        <dbReference type="RuleBase" id="RU003881"/>
    </source>
</evidence>
<dbReference type="NCBIfam" id="TIGR01292">
    <property type="entry name" value="TRX_reduct"/>
    <property type="match status" value="1"/>
</dbReference>
<comment type="subunit">
    <text evidence="6">Homodimer.</text>
</comment>
<accession>A0A7L6N4Q2</accession>
<sequence length="302" mass="33457">MENILDVVIIGAGPGGLSAAIYAKRAMLNFVILEKFLPGGGIANTFELENYLGVGRVTGLEMSDMMLNHVHALDIEIQSEEVREVEFKEELKTVVTNKHTYKTKNIVIATGASPRKLGCEGEERLFGRGVSNCATCDGFIYKNKNVMVVGGGDVAVEDALYLSRMVNKVYLVHRRDELRAVKSLQDRLFKIENVEILWNHELKEIQGEDFVERALIYNNKSNEEKIISVEGIFIAVGYNPNIDYLGDGLDQTPQGWIKTNQNCESSIKGVYAIGDIRDTILRQVVTAVSDGAIAISDISKNL</sequence>
<dbReference type="KEGG" id="tbk:HF295_00850"/>
<name>A0A7L6N4Q2_9MOLU</name>
<keyword evidence="3 6" id="KW-0560">Oxidoreductase</keyword>
<organism evidence="9 10">
    <name type="scientific">Hujiaoplasma nucleasis</name>
    <dbReference type="NCBI Taxonomy" id="2725268"/>
    <lineage>
        <taxon>Bacteria</taxon>
        <taxon>Bacillati</taxon>
        <taxon>Mycoplasmatota</taxon>
        <taxon>Mollicutes</taxon>
        <taxon>Candidatus Izemoplasmatales</taxon>
        <taxon>Hujiaoplasmataceae</taxon>
        <taxon>Hujiaoplasma</taxon>
    </lineage>
</organism>
<evidence type="ECO:0000256" key="2">
    <source>
        <dbReference type="ARBA" id="ARBA00022827"/>
    </source>
</evidence>
<evidence type="ECO:0000256" key="5">
    <source>
        <dbReference type="ARBA" id="ARBA00023284"/>
    </source>
</evidence>
<dbReference type="GO" id="GO:0019430">
    <property type="term" value="P:removal of superoxide radicals"/>
    <property type="evidence" value="ECO:0007669"/>
    <property type="project" value="UniProtKB-UniRule"/>
</dbReference>
<gene>
    <name evidence="9" type="primary">trxB</name>
    <name evidence="9" type="ORF">HF295_00850</name>
</gene>
<evidence type="ECO:0000256" key="3">
    <source>
        <dbReference type="ARBA" id="ARBA00023002"/>
    </source>
</evidence>
<keyword evidence="2 6" id="KW-0274">FAD</keyword>
<dbReference type="InterPro" id="IPR036188">
    <property type="entry name" value="FAD/NAD-bd_sf"/>
</dbReference>
<dbReference type="AlphaFoldDB" id="A0A7L6N4Q2"/>
<comment type="catalytic activity">
    <reaction evidence="6">
        <text>[thioredoxin]-dithiol + NADP(+) = [thioredoxin]-disulfide + NADPH + H(+)</text>
        <dbReference type="Rhea" id="RHEA:20345"/>
        <dbReference type="Rhea" id="RHEA-COMP:10698"/>
        <dbReference type="Rhea" id="RHEA-COMP:10700"/>
        <dbReference type="ChEBI" id="CHEBI:15378"/>
        <dbReference type="ChEBI" id="CHEBI:29950"/>
        <dbReference type="ChEBI" id="CHEBI:50058"/>
        <dbReference type="ChEBI" id="CHEBI:57783"/>
        <dbReference type="ChEBI" id="CHEBI:58349"/>
        <dbReference type="EC" id="1.8.1.9"/>
    </reaction>
</comment>
<keyword evidence="4" id="KW-1015">Disulfide bond</keyword>
<dbReference type="Gene3D" id="3.50.50.60">
    <property type="entry name" value="FAD/NAD(P)-binding domain"/>
    <property type="match status" value="2"/>
</dbReference>
<dbReference type="PROSITE" id="PS00573">
    <property type="entry name" value="PYRIDINE_REDOX_2"/>
    <property type="match status" value="1"/>
</dbReference>
<dbReference type="InterPro" id="IPR050097">
    <property type="entry name" value="Ferredoxin-NADP_redctase_2"/>
</dbReference>
<keyword evidence="1 6" id="KW-0285">Flavoprotein</keyword>
<keyword evidence="7" id="KW-0521">NADP</keyword>
<reference evidence="9 10" key="1">
    <citation type="submission" date="2020-04" db="EMBL/GenBank/DDBJ databases">
        <authorList>
            <person name="Zheng R.K."/>
            <person name="Sun C.M."/>
        </authorList>
    </citation>
    <scope>NUCLEOTIDE SEQUENCE [LARGE SCALE GENOMIC DNA]</scope>
    <source>
        <strain evidence="10">zrk29</strain>
    </source>
</reference>
<dbReference type="RefSeq" id="WP_312031953.1">
    <property type="nucleotide sequence ID" value="NZ_CP051151.1"/>
</dbReference>
<protein>
    <recommendedName>
        <fullName evidence="6">Thioredoxin reductase</fullName>
        <ecNumber evidence="6">1.8.1.9</ecNumber>
    </recommendedName>
</protein>
<proteinExistence type="inferred from homology"/>
<evidence type="ECO:0000313" key="9">
    <source>
        <dbReference type="EMBL" id="QLY39484.1"/>
    </source>
</evidence>
<comment type="cofactor">
    <cofactor evidence="7">
        <name>FAD</name>
        <dbReference type="ChEBI" id="CHEBI:57692"/>
    </cofactor>
    <text evidence="7">Binds 1 FAD per subunit.</text>
</comment>
<evidence type="ECO:0000259" key="8">
    <source>
        <dbReference type="Pfam" id="PF07992"/>
    </source>
</evidence>
<keyword evidence="10" id="KW-1185">Reference proteome</keyword>
<dbReference type="InterPro" id="IPR005982">
    <property type="entry name" value="Thioredox_Rdtase"/>
</dbReference>
<dbReference type="GO" id="GO:0004791">
    <property type="term" value="F:thioredoxin-disulfide reductase (NADPH) activity"/>
    <property type="evidence" value="ECO:0007669"/>
    <property type="project" value="UniProtKB-UniRule"/>
</dbReference>
<dbReference type="GO" id="GO:0005737">
    <property type="term" value="C:cytoplasm"/>
    <property type="evidence" value="ECO:0007669"/>
    <property type="project" value="InterPro"/>
</dbReference>
<dbReference type="PANTHER" id="PTHR48105">
    <property type="entry name" value="THIOREDOXIN REDUCTASE 1-RELATED-RELATED"/>
    <property type="match status" value="1"/>
</dbReference>
<dbReference type="PRINTS" id="PR00368">
    <property type="entry name" value="FADPNR"/>
</dbReference>
<dbReference type="InterPro" id="IPR023753">
    <property type="entry name" value="FAD/NAD-binding_dom"/>
</dbReference>
<evidence type="ECO:0000256" key="6">
    <source>
        <dbReference type="RuleBase" id="RU003880"/>
    </source>
</evidence>